<evidence type="ECO:0007829" key="13">
    <source>
        <dbReference type="PeptideAtlas" id="A5WUL9"/>
    </source>
</evidence>
<dbReference type="RefSeq" id="NP_001103757.1">
    <property type="nucleotide sequence ID" value="NM_001110287.1"/>
</dbReference>
<evidence type="ECO:0000256" key="6">
    <source>
        <dbReference type="SAM" id="Phobius"/>
    </source>
</evidence>
<reference evidence="11" key="5">
    <citation type="journal article" date="2013" name="PLoS ONE">
        <title>Transcriptomic analyses of sexual dimorphism of the zebrafish liver and the effect of sex hormones.</title>
        <authorList>
            <person name="Zheng W."/>
            <person name="Xu H."/>
            <person name="Lam S.H."/>
            <person name="Luo H."/>
            <person name="Karuturi R.K."/>
            <person name="Gong Z."/>
        </authorList>
    </citation>
    <scope>NUCLEOTIDE SEQUENCE</scope>
</reference>
<dbReference type="CTD" id="8519"/>
<dbReference type="HOGENOM" id="CLU_124511_1_1_1"/>
<evidence type="ECO:0000313" key="8">
    <source>
        <dbReference type="EMBL" id="CAN88773.1"/>
    </source>
</evidence>
<reference evidence="11" key="9">
    <citation type="journal article" date="2018" name="Dev. Cell">
        <title>Pituicyte Cues Regulate the Development of Permeable Neuro-Vascular Interfaces.</title>
        <authorList>
            <person name="Anbalagan S."/>
            <person name="Gordon L."/>
            <person name="Blechman J."/>
            <person name="Matsuoka R.L."/>
            <person name="Rajamannar P."/>
            <person name="Wircer E."/>
            <person name="Biran J."/>
            <person name="Reuveny A."/>
            <person name="Leshkowitz D."/>
            <person name="Stainier D.Y.R."/>
            <person name="Levkowitz G."/>
        </authorList>
    </citation>
    <scope>NUCLEOTIDE SEQUENCE</scope>
</reference>
<dbReference type="PANTHER" id="PTHR13999:SF31">
    <property type="entry name" value="IFITM1-RELATED"/>
    <property type="match status" value="1"/>
</dbReference>
<dbReference type="PaxDb" id="7955-ENSDARP00000121961"/>
<comment type="subcellular location">
    <subcellularLocation>
        <location evidence="1">Membrane</location>
    </subcellularLocation>
</comment>
<comment type="similarity">
    <text evidence="2">Belongs to the CD225/Dispanin family.</text>
</comment>
<reference evidence="8" key="1">
    <citation type="submission" date="2009-01" db="EMBL/GenBank/DDBJ databases">
        <authorList>
            <person name="Holt K."/>
        </authorList>
    </citation>
    <scope>NUCLEOTIDE SEQUENCE</scope>
</reference>
<evidence type="ECO:0000256" key="1">
    <source>
        <dbReference type="ARBA" id="ARBA00004370"/>
    </source>
</evidence>
<reference evidence="11" key="11">
    <citation type="journal article" date="2021" name="Comp. Biochem. Physiol. C Toxicol. Pharmacol.">
        <title>Effects of microplastics on head kidney gene expression and enzymatic biomarkers in adult zebrafish.</title>
        <authorList>
            <person name="Limonta G."/>
            <person name="Mancia A."/>
            <person name="Abelli L."/>
            <person name="Fossi M.C."/>
            <person name="Caliani I."/>
            <person name="Panti C."/>
        </authorList>
    </citation>
    <scope>NUCLEOTIDE SEQUENCE</scope>
</reference>
<dbReference type="PANTHER" id="PTHR13999">
    <property type="entry name" value="INTERFERON INDUCIBLE TRANSMEMBRANE PROTEIN"/>
    <property type="match status" value="1"/>
</dbReference>
<evidence type="ECO:0000313" key="9">
    <source>
        <dbReference type="Ensembl" id="ENSDARP00000121961"/>
    </source>
</evidence>
<evidence type="ECO:0000256" key="3">
    <source>
        <dbReference type="ARBA" id="ARBA00022692"/>
    </source>
</evidence>
<evidence type="ECO:0000256" key="4">
    <source>
        <dbReference type="ARBA" id="ARBA00022989"/>
    </source>
</evidence>
<gene>
    <name evidence="9 11 12" type="primary">ifitm1</name>
    <name evidence="11" type="synonym">si:dkey-226m8.7</name>
    <name evidence="8" type="ORF">DKEY-226M8.7-001</name>
</gene>
<keyword evidence="10" id="KW-1185">Reference proteome</keyword>
<dbReference type="Bgee" id="ENSDARG00000093303">
    <property type="expression patterns" value="Expressed in swim bladder and 21 other cell types or tissues"/>
</dbReference>
<dbReference type="ZFIN" id="ZDB-GENE-060526-259">
    <property type="gene designation" value="ifitm1"/>
</dbReference>
<evidence type="ECO:0000313" key="10">
    <source>
        <dbReference type="Proteomes" id="UP000000437"/>
    </source>
</evidence>
<keyword evidence="3 6" id="KW-0812">Transmembrane</keyword>
<keyword evidence="5 6" id="KW-0472">Membrane</keyword>
<protein>
    <submittedName>
        <fullName evidence="7">IFITM1</fullName>
    </submittedName>
    <submittedName>
        <fullName evidence="9 11">Interferon-induced transmembrane protein 1</fullName>
    </submittedName>
    <submittedName>
        <fullName evidence="8">Novel interferon-induced transmembrane protein</fullName>
    </submittedName>
</protein>
<reference evidence="7" key="2">
    <citation type="submission" date="2010-01" db="EMBL/GenBank/DDBJ databases">
        <title>Molecular Cloning and Expression of Zebrafish gene ifitm1.</title>
        <authorList>
            <person name="Qiu M."/>
            <person name="Deng F."/>
            <person name="Wang H."/>
            <person name="Xu Y."/>
            <person name="Li J."/>
            <person name="Gao C."/>
            <person name="Teng Y."/>
        </authorList>
    </citation>
    <scope>NUCLEOTIDE SEQUENCE</scope>
</reference>
<name>A5WUL9_DANRE</name>
<dbReference type="GeneID" id="100003209"/>
<reference evidence="11" key="12">
    <citation type="journal article" date="2021" name="EMBO Rep.">
        <title>Functional coordination of non-myocytes plays a key role in adult zebrafish heart regeneration.</title>
        <authorList>
            <person name="Ma H."/>
            <person name="Liu Z."/>
            <person name="Yang Y."/>
            <person name="Feng D."/>
            <person name="Dong Y."/>
            <person name="Garbutt T.A."/>
            <person name="Hu Z."/>
            <person name="Wang L."/>
            <person name="Luan C."/>
            <person name="Cooper C.D."/>
            <person name="Li Y."/>
            <person name="Welch J.D."/>
            <person name="Qian L."/>
            <person name="Liu J."/>
        </authorList>
    </citation>
    <scope>NUCLEOTIDE SEQUENCE</scope>
</reference>
<dbReference type="Proteomes" id="UP000000437">
    <property type="component" value="Chromosome 5"/>
</dbReference>
<dbReference type="EMBL" id="GU457425">
    <property type="protein sequence ID" value="ADK55689.1"/>
    <property type="molecule type" value="mRNA"/>
</dbReference>
<accession>E9K819</accession>
<evidence type="ECO:0000313" key="7">
    <source>
        <dbReference type="EMBL" id="ADK55689.1"/>
    </source>
</evidence>
<dbReference type="Pfam" id="PF04505">
    <property type="entry name" value="CD225"/>
    <property type="match status" value="1"/>
</dbReference>
<reference evidence="9 10" key="4">
    <citation type="journal article" date="2013" name="Nature">
        <title>The zebrafish reference genome sequence and its relationship to the human genome.</title>
        <authorList>
            <consortium name="Genome Reference Consortium Zebrafish"/>
            <person name="Howe K."/>
            <person name="Clark M.D."/>
            <person name="Torroja C.F."/>
            <person name="Torrance J."/>
            <person name="Berthelot C."/>
            <person name="Muffato M."/>
            <person name="Collins J.E."/>
            <person name="Humphray S."/>
            <person name="McLaren K."/>
            <person name="Matthews L."/>
            <person name="McLaren S."/>
            <person name="Sealy I."/>
            <person name="Caccamo M."/>
            <person name="Churcher C."/>
            <person name="Scott C."/>
            <person name="Barrett J.C."/>
            <person name="Koch R."/>
            <person name="Rauch G.J."/>
            <person name="White S."/>
            <person name="Chow W."/>
            <person name="Kilian B."/>
            <person name="Quintais L.T."/>
            <person name="Guerra-Assuncao J.A."/>
            <person name="Zhou Y."/>
            <person name="Gu Y."/>
            <person name="Yen J."/>
            <person name="Vogel J.H."/>
            <person name="Eyre T."/>
            <person name="Redmond S."/>
            <person name="Banerjee R."/>
            <person name="Chi J."/>
            <person name="Fu B."/>
            <person name="Langley E."/>
            <person name="Maguire S.F."/>
            <person name="Laird G.K."/>
            <person name="Lloyd D."/>
            <person name="Kenyon E."/>
            <person name="Donaldson S."/>
            <person name="Sehra H."/>
            <person name="Almeida-King J."/>
            <person name="Loveland J."/>
            <person name="Trevanion S."/>
            <person name="Jones M."/>
            <person name="Quail M."/>
            <person name="Willey D."/>
            <person name="Hunt A."/>
            <person name="Burton J."/>
            <person name="Sims S."/>
            <person name="McLay K."/>
            <person name="Plumb B."/>
            <person name="Davis J."/>
            <person name="Clee C."/>
            <person name="Oliver K."/>
            <person name="Clark R."/>
            <person name="Riddle C."/>
            <person name="Elliot D."/>
            <person name="Eliott D."/>
            <person name="Threadgold G."/>
            <person name="Harden G."/>
            <person name="Ware D."/>
            <person name="Begum S."/>
            <person name="Mortimore B."/>
            <person name="Mortimer B."/>
            <person name="Kerry G."/>
            <person name="Heath P."/>
            <person name="Phillimore B."/>
            <person name="Tracey A."/>
            <person name="Corby N."/>
            <person name="Dunn M."/>
            <person name="Johnson C."/>
            <person name="Wood J."/>
            <person name="Clark S."/>
            <person name="Pelan S."/>
            <person name="Griffiths G."/>
            <person name="Smith M."/>
            <person name="Glithero R."/>
            <person name="Howden P."/>
            <person name="Barker N."/>
            <person name="Lloyd C."/>
            <person name="Stevens C."/>
            <person name="Harley J."/>
            <person name="Holt K."/>
            <person name="Panagiotidis G."/>
            <person name="Lovell J."/>
            <person name="Beasley H."/>
            <person name="Henderson C."/>
            <person name="Gordon D."/>
            <person name="Auger K."/>
            <person name="Wright D."/>
            <person name="Collins J."/>
            <person name="Raisen C."/>
            <person name="Dyer L."/>
            <person name="Leung K."/>
            <person name="Robertson L."/>
            <person name="Ambridge K."/>
            <person name="Leongamornlert D."/>
            <person name="McGuire S."/>
            <person name="Gilderthorp R."/>
            <person name="Griffiths C."/>
            <person name="Manthravadi D."/>
            <person name="Nichol S."/>
            <person name="Barker G."/>
            <person name="Whitehead S."/>
            <person name="Kay M."/>
            <person name="Brown J."/>
            <person name="Murnane C."/>
            <person name="Gray E."/>
            <person name="Humphries M."/>
            <person name="Sycamore N."/>
            <person name="Barker D."/>
            <person name="Saunders D."/>
            <person name="Wallis J."/>
            <person name="Babbage A."/>
            <person name="Hammond S."/>
            <person name="Mashreghi-Mohammadi M."/>
            <person name="Barr L."/>
            <person name="Martin S."/>
            <person name="Wray P."/>
            <person name="Ellington A."/>
            <person name="Matthews N."/>
            <person name="Ellwood M."/>
            <person name="Woodmansey R."/>
            <person name="Clark G."/>
            <person name="Cooper J."/>
            <person name="Cooper J."/>
            <person name="Tromans A."/>
            <person name="Grafham D."/>
            <person name="Skuce C."/>
            <person name="Pandian R."/>
            <person name="Andrews R."/>
            <person name="Harrison E."/>
            <person name="Kimberley A."/>
            <person name="Garnett J."/>
            <person name="Fosker N."/>
            <person name="Hall R."/>
            <person name="Garner P."/>
            <person name="Kelly D."/>
            <person name="Bird C."/>
            <person name="Palmer S."/>
            <person name="Gehring I."/>
            <person name="Berger A."/>
            <person name="Dooley C.M."/>
            <person name="Ersan-Urun Z."/>
            <person name="Eser C."/>
            <person name="Geiger H."/>
            <person name="Geisler M."/>
            <person name="Karotki L."/>
            <person name="Kirn A."/>
            <person name="Konantz J."/>
            <person name="Konantz M."/>
            <person name="Oberlander M."/>
            <person name="Rudolph-Geiger S."/>
            <person name="Teucke M."/>
            <person name="Lanz C."/>
            <person name="Raddatz G."/>
            <person name="Osoegawa K."/>
            <person name="Zhu B."/>
            <person name="Rapp A."/>
            <person name="Widaa S."/>
            <person name="Langford C."/>
            <person name="Yang F."/>
            <person name="Schuster S.C."/>
            <person name="Carter N.P."/>
            <person name="Harrow J."/>
            <person name="Ning Z."/>
            <person name="Herrero J."/>
            <person name="Searle S.M."/>
            <person name="Enright A."/>
            <person name="Geisler R."/>
            <person name="Plasterk R.H."/>
            <person name="Lee C."/>
            <person name="Westerfield M."/>
            <person name="de Jong P.J."/>
            <person name="Zon L.I."/>
            <person name="Postlethwait J.H."/>
            <person name="Nusslein-Volhard C."/>
            <person name="Hubbard T.J."/>
            <person name="Roest Crollius H."/>
            <person name="Rogers J."/>
            <person name="Stemple D.L."/>
        </authorList>
    </citation>
    <scope>NUCLEOTIDE SEQUENCE [LARGE SCALE GENOMIC DNA]</scope>
    <source>
        <strain evidence="9">Tuebingen</strain>
    </source>
</reference>
<dbReference type="KEGG" id="dre:100003209"/>
<reference evidence="11" key="10">
    <citation type="journal article" date="2019" name="Sci. Rep.">
        <title>Microplastics induce transcriptional changes, immune response and behavioral alterations in adult zebrafish.</title>
        <authorList>
            <person name="Limonta G."/>
            <person name="Mancia A."/>
            <person name="Benkhalqui A."/>
            <person name="Bertolucci C."/>
            <person name="Abelli L."/>
            <person name="Fossi M.C."/>
            <person name="Panti C."/>
        </authorList>
    </citation>
    <scope>NUCLEOTIDE SEQUENCE</scope>
</reference>
<dbReference type="GO" id="GO:0005886">
    <property type="term" value="C:plasma membrane"/>
    <property type="evidence" value="ECO:0000318"/>
    <property type="project" value="GO_Central"/>
</dbReference>
<dbReference type="EMBL" id="CR382323">
    <property type="protein sequence ID" value="CAN88773.1"/>
    <property type="molecule type" value="Genomic_DNA"/>
</dbReference>
<evidence type="ECO:0000313" key="12">
    <source>
        <dbReference type="ZFIN" id="ZDB-GENE-060526-259"/>
    </source>
</evidence>
<sequence length="114" mass="12822">MQSYPLRGNPMQDDKTCNGQPVVVSMPAQKLDDDIIFSTFNFHYCNPCCLGFGAFYNSVKARDRRLLGDYASASTYGTRARRLNIASVILGVLYGILLIVILVYAYQLSRFSHQ</sequence>
<dbReference type="GeneTree" id="ENSGT00950000182857"/>
<reference evidence="11" key="13">
    <citation type="submission" date="2025-04" db="UniProtKB">
        <authorList>
            <consortium name="RefSeq"/>
        </authorList>
    </citation>
    <scope>IDENTIFICATION</scope>
</reference>
<reference evidence="11" key="7">
    <citation type="journal article" date="2015" name="Nat. Commun.">
        <title>RFX transcription factors are essential for hearing in mice.</title>
        <authorList>
            <person name="Elkon R."/>
            <person name="Milon B."/>
            <person name="Morrison L."/>
            <person name="Shah M."/>
            <person name="Vijayakumar S."/>
            <person name="Racherla M."/>
            <person name="Leitch C.C."/>
            <person name="Silipino L."/>
            <person name="Hadi S."/>
            <person name="Weiss-Gayet M."/>
            <person name="Barras E."/>
            <person name="Schmid C.D."/>
            <person name="Ait-Lounis A."/>
            <person name="Barnes A."/>
            <person name="Song Y."/>
            <person name="Eisenman D.J."/>
            <person name="Eliyahu E."/>
            <person name="Frolenkov G.I."/>
            <person name="Strome S.E."/>
            <person name="Durand B."/>
            <person name="Zaghloul N.A."/>
            <person name="Jones S.M."/>
            <person name="Reith W."/>
            <person name="Hertzano R."/>
        </authorList>
    </citation>
    <scope>NUCLEOTIDE SEQUENCE</scope>
</reference>
<dbReference type="OrthoDB" id="9906841at2759"/>
<dbReference type="Ensembl" id="ENSDART00000132223.2">
    <property type="protein sequence ID" value="ENSDARP00000121961.1"/>
    <property type="gene ID" value="ENSDARG00000093303.2"/>
</dbReference>
<reference evidence="11" key="8">
    <citation type="journal article" date="2016" name="Zygote">
        <title>Cloning and characterization of ifitm1 and ifitm3 expression during early zebrafish development.</title>
        <authorList>
            <person name="Xue W.W."/>
            <person name="Wang H.N."/>
            <person name="Wang Z.M."/>
            <person name="Qiu M.X."/>
            <person name="Che J."/>
            <person name="Deng F.J."/>
            <person name="Liu J.D."/>
        </authorList>
    </citation>
    <scope>NUCLEOTIDE SEQUENCE</scope>
</reference>
<organism evidence="7">
    <name type="scientific">Danio rerio</name>
    <name type="common">Zebrafish</name>
    <name type="synonym">Brachydanio rerio</name>
    <dbReference type="NCBI Taxonomy" id="7955"/>
    <lineage>
        <taxon>Eukaryota</taxon>
        <taxon>Metazoa</taxon>
        <taxon>Chordata</taxon>
        <taxon>Craniata</taxon>
        <taxon>Vertebrata</taxon>
        <taxon>Euteleostomi</taxon>
        <taxon>Actinopterygii</taxon>
        <taxon>Neopterygii</taxon>
        <taxon>Teleostei</taxon>
        <taxon>Ostariophysi</taxon>
        <taxon>Cypriniformes</taxon>
        <taxon>Danionidae</taxon>
        <taxon>Danioninae</taxon>
        <taxon>Danio</taxon>
    </lineage>
</organism>
<dbReference type="STRING" id="7955.ENSDARP00000121961"/>
<evidence type="ECO:0000313" key="11">
    <source>
        <dbReference type="RefSeq" id="NP_001103757.1"/>
    </source>
</evidence>
<dbReference type="AlphaFoldDB" id="A5WUL9"/>
<dbReference type="EMBL" id="CU019641">
    <property type="status" value="NOT_ANNOTATED_CDS"/>
    <property type="molecule type" value="Genomic_DNA"/>
</dbReference>
<reference evidence="9" key="3">
    <citation type="submission" date="2012-02" db="UniProtKB">
        <authorList>
            <consortium name="Ensembl"/>
        </authorList>
    </citation>
    <scope>IDENTIFICATION</scope>
    <source>
        <strain evidence="9">Tuebingen</strain>
    </source>
</reference>
<evidence type="ECO:0000256" key="2">
    <source>
        <dbReference type="ARBA" id="ARBA00006843"/>
    </source>
</evidence>
<evidence type="ECO:0000256" key="5">
    <source>
        <dbReference type="ARBA" id="ARBA00023136"/>
    </source>
</evidence>
<feature type="transmembrane region" description="Helical" evidence="6">
    <location>
        <begin position="83"/>
        <end position="106"/>
    </location>
</feature>
<dbReference type="InterPro" id="IPR051517">
    <property type="entry name" value="IFITM_antiviral_protein"/>
</dbReference>
<proteinExistence type="evidence at protein level"/>
<keyword evidence="13" id="KW-1267">Proteomics identification</keyword>
<reference evidence="11" key="6">
    <citation type="journal article" date="2014" name="J. Immunol.">
        <title>Contrasted innate responses to two viruses in zebrafish: insights into the ancestral repertoire of vertebrate IFN-stimulated genes.</title>
        <authorList>
            <person name="Briolat V."/>
            <person name="Jouneau L."/>
            <person name="Carvalho R."/>
            <person name="Palha N."/>
            <person name="Langevin C."/>
            <person name="Herbomel P."/>
            <person name="Schwartz O."/>
            <person name="Spaink H.P."/>
            <person name="Levraud J.P."/>
            <person name="Boudinot P."/>
        </authorList>
    </citation>
    <scope>NUCLEOTIDE SEQUENCE</scope>
</reference>
<dbReference type="InterPro" id="IPR007593">
    <property type="entry name" value="CD225/Dispanin_fam"/>
</dbReference>
<accession>A5WUL9</accession>
<dbReference type="eggNOG" id="ENOG502S9XK">
    <property type="taxonomic scope" value="Eukaryota"/>
</dbReference>
<keyword evidence="4 6" id="KW-1133">Transmembrane helix</keyword>
<dbReference type="AGR" id="ZFIN:ZDB-GENE-060526-259"/>
<dbReference type="OMA" id="PSDDIIW"/>